<comment type="caution">
    <text evidence="3">The sequence shown here is derived from an EMBL/GenBank/DDBJ whole genome shotgun (WGS) entry which is preliminary data.</text>
</comment>
<evidence type="ECO:0000256" key="2">
    <source>
        <dbReference type="ARBA" id="ARBA00022737"/>
    </source>
</evidence>
<reference evidence="4" key="1">
    <citation type="journal article" date="2019" name="Int. J. Syst. Evol. Microbiol.">
        <title>The Global Catalogue of Microorganisms (GCM) 10K type strain sequencing project: providing services to taxonomists for standard genome sequencing and annotation.</title>
        <authorList>
            <consortium name="The Broad Institute Genomics Platform"/>
            <consortium name="The Broad Institute Genome Sequencing Center for Infectious Disease"/>
            <person name="Wu L."/>
            <person name="Ma J."/>
        </authorList>
    </citation>
    <scope>NUCLEOTIDE SEQUENCE [LARGE SCALE GENOMIC DNA]</scope>
    <source>
        <strain evidence="4">JCM 16950</strain>
    </source>
</reference>
<keyword evidence="2" id="KW-0677">Repeat</keyword>
<dbReference type="InterPro" id="IPR018357">
    <property type="entry name" value="Hexapep_transf_CS"/>
</dbReference>
<dbReference type="InterPro" id="IPR020019">
    <property type="entry name" value="AcTrfase_PglD-like"/>
</dbReference>
<dbReference type="PANTHER" id="PTHR43300">
    <property type="entry name" value="ACETYLTRANSFERASE"/>
    <property type="match status" value="1"/>
</dbReference>
<name>A0ABP7GEA5_9MICO</name>
<organism evidence="3 4">
    <name type="scientific">Microbacterium kribbense</name>
    <dbReference type="NCBI Taxonomy" id="433645"/>
    <lineage>
        <taxon>Bacteria</taxon>
        <taxon>Bacillati</taxon>
        <taxon>Actinomycetota</taxon>
        <taxon>Actinomycetes</taxon>
        <taxon>Micrococcales</taxon>
        <taxon>Microbacteriaceae</taxon>
        <taxon>Microbacterium</taxon>
    </lineage>
</organism>
<dbReference type="Proteomes" id="UP001500540">
    <property type="component" value="Unassembled WGS sequence"/>
</dbReference>
<dbReference type="InterPro" id="IPR011004">
    <property type="entry name" value="Trimer_LpxA-like_sf"/>
</dbReference>
<proteinExistence type="predicted"/>
<accession>A0ABP7GEA5</accession>
<dbReference type="PROSITE" id="PS00101">
    <property type="entry name" value="HEXAPEP_TRANSFERASES"/>
    <property type="match status" value="1"/>
</dbReference>
<dbReference type="Pfam" id="PF00132">
    <property type="entry name" value="Hexapep"/>
    <property type="match status" value="1"/>
</dbReference>
<protein>
    <submittedName>
        <fullName evidence="3">Acetyltransferase</fullName>
    </submittedName>
</protein>
<dbReference type="PANTHER" id="PTHR43300:SF7">
    <property type="entry name" value="UDP-N-ACETYLBACILLOSAMINE N-ACETYLTRANSFERASE"/>
    <property type="match status" value="1"/>
</dbReference>
<dbReference type="EMBL" id="BAABAF010000005">
    <property type="protein sequence ID" value="GAA3763511.1"/>
    <property type="molecule type" value="Genomic_DNA"/>
</dbReference>
<dbReference type="InterPro" id="IPR050179">
    <property type="entry name" value="Trans_hexapeptide_repeat"/>
</dbReference>
<gene>
    <name evidence="3" type="ORF">GCM10022240_14840</name>
</gene>
<evidence type="ECO:0000313" key="3">
    <source>
        <dbReference type="EMBL" id="GAA3763511.1"/>
    </source>
</evidence>
<dbReference type="SUPFAM" id="SSF51161">
    <property type="entry name" value="Trimeric LpxA-like enzymes"/>
    <property type="match status" value="1"/>
</dbReference>
<evidence type="ECO:0000256" key="1">
    <source>
        <dbReference type="ARBA" id="ARBA00022679"/>
    </source>
</evidence>
<dbReference type="Gene3D" id="2.160.10.10">
    <property type="entry name" value="Hexapeptide repeat proteins"/>
    <property type="match status" value="1"/>
</dbReference>
<evidence type="ECO:0000313" key="4">
    <source>
        <dbReference type="Proteomes" id="UP001500540"/>
    </source>
</evidence>
<dbReference type="CDD" id="cd03360">
    <property type="entry name" value="LbH_AT_putative"/>
    <property type="match status" value="1"/>
</dbReference>
<keyword evidence="1" id="KW-0808">Transferase</keyword>
<sequence>MSVIGLLGAGGHALEVESYAVEPIGFVVVDAMYLDAVRLPRSIPVVSFDACGEAERETPVVAAVGAPGMRRELVDRWTGTHFARVIASRALVHRGVPVGQGSVVAPTAVIMPGAVVGQHVLINSGAIISHECVIEDFATISPSVSVGGRSRVGAGAFVGIGATLSSGVTIGRGAVIGAGAVVVRDIPPFGVYAGVPARFLRKTTDWLRFV</sequence>
<keyword evidence="4" id="KW-1185">Reference proteome</keyword>
<dbReference type="InterPro" id="IPR001451">
    <property type="entry name" value="Hexapep"/>
</dbReference>